<name>A0A3L6ZVS5_9MICO</name>
<keyword evidence="5" id="KW-1185">Reference proteome</keyword>
<organism evidence="4 5">
    <name type="scientific">Mycetocola manganoxydans</name>
    <dbReference type="NCBI Taxonomy" id="699879"/>
    <lineage>
        <taxon>Bacteria</taxon>
        <taxon>Bacillati</taxon>
        <taxon>Actinomycetota</taxon>
        <taxon>Actinomycetes</taxon>
        <taxon>Micrococcales</taxon>
        <taxon>Microbacteriaceae</taxon>
        <taxon>Mycetocola</taxon>
    </lineage>
</organism>
<dbReference type="OrthoDB" id="5111283at2"/>
<gene>
    <name evidence="4" type="ORF">D9V29_05915</name>
</gene>
<evidence type="ECO:0000256" key="2">
    <source>
        <dbReference type="SAM" id="MobiDB-lite"/>
    </source>
</evidence>
<protein>
    <submittedName>
        <fullName evidence="4">FHA domain-containing protein</fullName>
    </submittedName>
</protein>
<evidence type="ECO:0000256" key="1">
    <source>
        <dbReference type="ARBA" id="ARBA00022553"/>
    </source>
</evidence>
<evidence type="ECO:0000313" key="5">
    <source>
        <dbReference type="Proteomes" id="UP000270299"/>
    </source>
</evidence>
<dbReference type="AlphaFoldDB" id="A0A3L6ZVS5"/>
<dbReference type="SUPFAM" id="SSF49879">
    <property type="entry name" value="SMAD/FHA domain"/>
    <property type="match status" value="1"/>
</dbReference>
<feature type="domain" description="FHA" evidence="3">
    <location>
        <begin position="77"/>
        <end position="131"/>
    </location>
</feature>
<dbReference type="InterPro" id="IPR000253">
    <property type="entry name" value="FHA_dom"/>
</dbReference>
<dbReference type="Pfam" id="PF00498">
    <property type="entry name" value="FHA"/>
    <property type="match status" value="1"/>
</dbReference>
<feature type="region of interest" description="Disordered" evidence="2">
    <location>
        <begin position="1"/>
        <end position="59"/>
    </location>
</feature>
<comment type="caution">
    <text evidence="4">The sequence shown here is derived from an EMBL/GenBank/DDBJ whole genome shotgun (WGS) entry which is preliminary data.</text>
</comment>
<dbReference type="CDD" id="cd00060">
    <property type="entry name" value="FHA"/>
    <property type="match status" value="1"/>
</dbReference>
<evidence type="ECO:0000259" key="3">
    <source>
        <dbReference type="PROSITE" id="PS50006"/>
    </source>
</evidence>
<dbReference type="Gene3D" id="2.60.200.20">
    <property type="match status" value="1"/>
</dbReference>
<sequence>MPPGMEPSLDTVPSSDHAAPVPVAKPEFGLAPTPVPVGGTRVEPSAPVTAPAPVATPQRNPRLVLPDGQVLPLDHGMIVGRDPQHQDGYGVTARATLHDVERSVSKTHAVLGFSDGRVWVLDLNSTNGTVLIDENGAETLCTPEVATPLPANADVRFGEYRVRISFD</sequence>
<keyword evidence="1" id="KW-0597">Phosphoprotein</keyword>
<dbReference type="Proteomes" id="UP000270299">
    <property type="component" value="Unassembled WGS sequence"/>
</dbReference>
<dbReference type="PROSITE" id="PS50006">
    <property type="entry name" value="FHA_DOMAIN"/>
    <property type="match status" value="1"/>
</dbReference>
<reference evidence="4 5" key="1">
    <citation type="submission" date="2018-10" db="EMBL/GenBank/DDBJ databases">
        <authorList>
            <person name="Li J."/>
        </authorList>
    </citation>
    <scope>NUCLEOTIDE SEQUENCE [LARGE SCALE GENOMIC DNA]</scope>
    <source>
        <strain evidence="4 5">CCTCC AB209002</strain>
    </source>
</reference>
<dbReference type="InterPro" id="IPR008984">
    <property type="entry name" value="SMAD_FHA_dom_sf"/>
</dbReference>
<feature type="compositionally biased region" description="Low complexity" evidence="2">
    <location>
        <begin position="46"/>
        <end position="57"/>
    </location>
</feature>
<dbReference type="EMBL" id="RCUV01000006">
    <property type="protein sequence ID" value="RLP71969.1"/>
    <property type="molecule type" value="Genomic_DNA"/>
</dbReference>
<evidence type="ECO:0000313" key="4">
    <source>
        <dbReference type="EMBL" id="RLP71969.1"/>
    </source>
</evidence>
<accession>A0A3L6ZVS5</accession>
<proteinExistence type="predicted"/>